<evidence type="ECO:0000313" key="3">
    <source>
        <dbReference type="RefSeq" id="XP_052124551.1"/>
    </source>
</evidence>
<dbReference type="RefSeq" id="XP_052124551.1">
    <property type="nucleotide sequence ID" value="XM_052268591.1"/>
</dbReference>
<evidence type="ECO:0000256" key="1">
    <source>
        <dbReference type="SAM" id="Phobius"/>
    </source>
</evidence>
<evidence type="ECO:0000313" key="2">
    <source>
        <dbReference type="Proteomes" id="UP000504606"/>
    </source>
</evidence>
<reference evidence="3" key="1">
    <citation type="submission" date="2025-08" db="UniProtKB">
        <authorList>
            <consortium name="RefSeq"/>
        </authorList>
    </citation>
    <scope>IDENTIFICATION</scope>
    <source>
        <tissue evidence="3">Whole organism</tissue>
    </source>
</reference>
<accession>A0A9C6U3I2</accession>
<gene>
    <name evidence="3" type="primary">LOC127749633</name>
</gene>
<dbReference type="GeneID" id="127749633"/>
<organism evidence="2 3">
    <name type="scientific">Frankliniella occidentalis</name>
    <name type="common">Western flower thrips</name>
    <name type="synonym">Euthrips occidentalis</name>
    <dbReference type="NCBI Taxonomy" id="133901"/>
    <lineage>
        <taxon>Eukaryota</taxon>
        <taxon>Metazoa</taxon>
        <taxon>Ecdysozoa</taxon>
        <taxon>Arthropoda</taxon>
        <taxon>Hexapoda</taxon>
        <taxon>Insecta</taxon>
        <taxon>Pterygota</taxon>
        <taxon>Neoptera</taxon>
        <taxon>Paraneoptera</taxon>
        <taxon>Thysanoptera</taxon>
        <taxon>Terebrantia</taxon>
        <taxon>Thripoidea</taxon>
        <taxon>Thripidae</taxon>
        <taxon>Frankliniella</taxon>
    </lineage>
</organism>
<keyword evidence="1" id="KW-0812">Transmembrane</keyword>
<sequence>MERPGRLWGRALEAHWHTSLLGMRLAGMLGCSGWPPRASLPWTRYAHVFTVVSSIARAFMVYTTMVGFWRKLSTISHSPGASAAINAFVYALYLLDYFTRNVGLTLTQMVMVRHSRDLCLLVRAMLLYLKACPSQRSPYATRNAILFCFGAAPFAYIVAMAIMTANSPKVTSPIQVAYAINDLVPVVFVSVTQDSYNHVVSASTDLMAGIADDVEELISTQAPVESPGARVNLNAPASTTSPGCPVCPVHHPPLRTSTSTLAWGVRALRVRYQCVQDGVLATNRIYALFNTVSVTTATIQVVVCLYAGMVVTGK</sequence>
<dbReference type="Proteomes" id="UP000504606">
    <property type="component" value="Unplaced"/>
</dbReference>
<keyword evidence="2" id="KW-1185">Reference proteome</keyword>
<feature type="transmembrane region" description="Helical" evidence="1">
    <location>
        <begin position="81"/>
        <end position="99"/>
    </location>
</feature>
<proteinExistence type="predicted"/>
<name>A0A9C6U3I2_FRAOC</name>
<protein>
    <submittedName>
        <fullName evidence="3">Uncharacterized protein LOC127749633</fullName>
    </submittedName>
</protein>
<dbReference type="KEGG" id="foc:127749633"/>
<feature type="transmembrane region" description="Helical" evidence="1">
    <location>
        <begin position="45"/>
        <end position="69"/>
    </location>
</feature>
<keyword evidence="1" id="KW-1133">Transmembrane helix</keyword>
<keyword evidence="1" id="KW-0472">Membrane</keyword>
<dbReference type="AlphaFoldDB" id="A0A9C6U3I2"/>
<feature type="transmembrane region" description="Helical" evidence="1">
    <location>
        <begin position="144"/>
        <end position="165"/>
    </location>
</feature>